<sequence>MARKRFIIRDGNHVGEFPPEDGWQPGRRGIRRTLCSVASLLHLTEDEQQLKLWDLYRKAMLELQQTREKDKEQRANKKRETRDWTVKQAVTAWLADLAGDCTDKTLNAYRKSASYYLEACGNHRVRDYDSSHHAMFLKHLKTVESNRKIPGMNQFQTIAANTQNYHARQFSIFLRWCYFEKRILEHRPKPRLPRKTQTDMETYSMADLETLRLHILKRLEDAEARDHARDICNMKNMLRAFMLATQSIMRLGAIWALMLENIDAERRIIRIRDNPELGWVNKKNKWPNKSINNVLMEFLEQDLADRNEKERFYLDKGNGTPWRFDTSDISSLAGKLCKECGLPKLKPFHWGMRATMITSMLNDGVDPFAVQQLADHDNISTTMLYMNSRTVQQKNATDALARISKSVTEVSRDRP</sequence>
<accession>A0ABP8UYQ6</accession>
<evidence type="ECO:0000259" key="6">
    <source>
        <dbReference type="PROSITE" id="PS51898"/>
    </source>
</evidence>
<dbReference type="PROSITE" id="PS51898">
    <property type="entry name" value="TYR_RECOMBINASE"/>
    <property type="match status" value="1"/>
</dbReference>
<name>A0ABP8UYQ6_9GAMM</name>
<dbReference type="InterPro" id="IPR010998">
    <property type="entry name" value="Integrase_recombinase_N"/>
</dbReference>
<dbReference type="PROSITE" id="PS51900">
    <property type="entry name" value="CB"/>
    <property type="match status" value="1"/>
</dbReference>
<dbReference type="SUPFAM" id="SSF56349">
    <property type="entry name" value="DNA breaking-rejoining enzymes"/>
    <property type="match status" value="1"/>
</dbReference>
<protein>
    <recommendedName>
        <fullName evidence="10">Tyr recombinase domain-containing protein</fullName>
    </recommendedName>
</protein>
<gene>
    <name evidence="8" type="ORF">GCM10023116_13370</name>
</gene>
<organism evidence="8 9">
    <name type="scientific">Kistimonas scapharcae</name>
    <dbReference type="NCBI Taxonomy" id="1036133"/>
    <lineage>
        <taxon>Bacteria</taxon>
        <taxon>Pseudomonadati</taxon>
        <taxon>Pseudomonadota</taxon>
        <taxon>Gammaproteobacteria</taxon>
        <taxon>Oceanospirillales</taxon>
        <taxon>Endozoicomonadaceae</taxon>
        <taxon>Kistimonas</taxon>
    </lineage>
</organism>
<keyword evidence="2" id="KW-0229">DNA integration</keyword>
<feature type="domain" description="Tyr recombinase" evidence="6">
    <location>
        <begin position="214"/>
        <end position="398"/>
    </location>
</feature>
<keyword evidence="4" id="KW-0233">DNA recombination</keyword>
<reference evidence="9" key="1">
    <citation type="journal article" date="2019" name="Int. J. Syst. Evol. Microbiol.">
        <title>The Global Catalogue of Microorganisms (GCM) 10K type strain sequencing project: providing services to taxonomists for standard genome sequencing and annotation.</title>
        <authorList>
            <consortium name="The Broad Institute Genomics Platform"/>
            <consortium name="The Broad Institute Genome Sequencing Center for Infectious Disease"/>
            <person name="Wu L."/>
            <person name="Ma J."/>
        </authorList>
    </citation>
    <scope>NUCLEOTIDE SEQUENCE [LARGE SCALE GENOMIC DNA]</scope>
    <source>
        <strain evidence="9">JCM 17805</strain>
    </source>
</reference>
<dbReference type="CDD" id="cd00397">
    <property type="entry name" value="DNA_BRE_C"/>
    <property type="match status" value="1"/>
</dbReference>
<keyword evidence="9" id="KW-1185">Reference proteome</keyword>
<proteinExistence type="inferred from homology"/>
<evidence type="ECO:0000259" key="7">
    <source>
        <dbReference type="PROSITE" id="PS51900"/>
    </source>
</evidence>
<dbReference type="InterPro" id="IPR002104">
    <property type="entry name" value="Integrase_catalytic"/>
</dbReference>
<evidence type="ECO:0000256" key="3">
    <source>
        <dbReference type="ARBA" id="ARBA00023125"/>
    </source>
</evidence>
<dbReference type="RefSeq" id="WP_345194824.1">
    <property type="nucleotide sequence ID" value="NZ_BAABFL010000117.1"/>
</dbReference>
<evidence type="ECO:0000256" key="5">
    <source>
        <dbReference type="PROSITE-ProRule" id="PRU01248"/>
    </source>
</evidence>
<evidence type="ECO:0000313" key="9">
    <source>
        <dbReference type="Proteomes" id="UP001500604"/>
    </source>
</evidence>
<dbReference type="Proteomes" id="UP001500604">
    <property type="component" value="Unassembled WGS sequence"/>
</dbReference>
<comment type="similarity">
    <text evidence="1">Belongs to the 'phage' integrase family.</text>
</comment>
<dbReference type="Gene3D" id="1.10.443.10">
    <property type="entry name" value="Intergrase catalytic core"/>
    <property type="match status" value="1"/>
</dbReference>
<comment type="caution">
    <text evidence="8">The sequence shown here is derived from an EMBL/GenBank/DDBJ whole genome shotgun (WGS) entry which is preliminary data.</text>
</comment>
<evidence type="ECO:0000256" key="4">
    <source>
        <dbReference type="ARBA" id="ARBA00023172"/>
    </source>
</evidence>
<keyword evidence="3 5" id="KW-0238">DNA-binding</keyword>
<dbReference type="PANTHER" id="PTHR30349">
    <property type="entry name" value="PHAGE INTEGRASE-RELATED"/>
    <property type="match status" value="1"/>
</dbReference>
<dbReference type="PANTHER" id="PTHR30349:SF41">
    <property type="entry name" value="INTEGRASE_RECOMBINASE PROTEIN MJ0367-RELATED"/>
    <property type="match status" value="1"/>
</dbReference>
<dbReference type="InterPro" id="IPR011010">
    <property type="entry name" value="DNA_brk_join_enz"/>
</dbReference>
<dbReference type="Gene3D" id="1.10.150.130">
    <property type="match status" value="1"/>
</dbReference>
<evidence type="ECO:0000256" key="2">
    <source>
        <dbReference type="ARBA" id="ARBA00022908"/>
    </source>
</evidence>
<dbReference type="EMBL" id="BAABFL010000117">
    <property type="protein sequence ID" value="GAA4649063.1"/>
    <property type="molecule type" value="Genomic_DNA"/>
</dbReference>
<feature type="domain" description="Core-binding (CB)" evidence="7">
    <location>
        <begin position="84"/>
        <end position="178"/>
    </location>
</feature>
<dbReference type="InterPro" id="IPR050090">
    <property type="entry name" value="Tyrosine_recombinase_XerCD"/>
</dbReference>
<evidence type="ECO:0000313" key="8">
    <source>
        <dbReference type="EMBL" id="GAA4649063.1"/>
    </source>
</evidence>
<dbReference type="Pfam" id="PF00589">
    <property type="entry name" value="Phage_integrase"/>
    <property type="match status" value="1"/>
</dbReference>
<dbReference type="InterPro" id="IPR013762">
    <property type="entry name" value="Integrase-like_cat_sf"/>
</dbReference>
<evidence type="ECO:0008006" key="10">
    <source>
        <dbReference type="Google" id="ProtNLM"/>
    </source>
</evidence>
<dbReference type="InterPro" id="IPR044068">
    <property type="entry name" value="CB"/>
</dbReference>
<evidence type="ECO:0000256" key="1">
    <source>
        <dbReference type="ARBA" id="ARBA00008857"/>
    </source>
</evidence>